<organism evidence="8 9">
    <name type="scientific">Crucibulum laeve</name>
    <dbReference type="NCBI Taxonomy" id="68775"/>
    <lineage>
        <taxon>Eukaryota</taxon>
        <taxon>Fungi</taxon>
        <taxon>Dikarya</taxon>
        <taxon>Basidiomycota</taxon>
        <taxon>Agaricomycotina</taxon>
        <taxon>Agaricomycetes</taxon>
        <taxon>Agaricomycetidae</taxon>
        <taxon>Agaricales</taxon>
        <taxon>Agaricineae</taxon>
        <taxon>Nidulariaceae</taxon>
        <taxon>Crucibulum</taxon>
    </lineage>
</organism>
<evidence type="ECO:0000256" key="1">
    <source>
        <dbReference type="ARBA" id="ARBA00004123"/>
    </source>
</evidence>
<evidence type="ECO:0000313" key="9">
    <source>
        <dbReference type="Proteomes" id="UP000308652"/>
    </source>
</evidence>
<name>A0A5C3MTR4_9AGAR</name>
<protein>
    <submittedName>
        <fullName evidence="8">Uncharacterized protein</fullName>
    </submittedName>
</protein>
<feature type="coiled-coil region" evidence="6">
    <location>
        <begin position="127"/>
        <end position="159"/>
    </location>
</feature>
<proteinExistence type="predicted"/>
<keyword evidence="5" id="KW-0539">Nucleus</keyword>
<accession>A0A5C3MTR4</accession>
<dbReference type="EMBL" id="ML213590">
    <property type="protein sequence ID" value="TFK44781.1"/>
    <property type="molecule type" value="Genomic_DNA"/>
</dbReference>
<evidence type="ECO:0000256" key="7">
    <source>
        <dbReference type="SAM" id="MobiDB-lite"/>
    </source>
</evidence>
<comment type="subcellular location">
    <subcellularLocation>
        <location evidence="1">Nucleus</location>
    </subcellularLocation>
</comment>
<feature type="region of interest" description="Disordered" evidence="7">
    <location>
        <begin position="1"/>
        <end position="38"/>
    </location>
</feature>
<keyword evidence="3" id="KW-0677">Repeat</keyword>
<keyword evidence="9" id="KW-1185">Reference proteome</keyword>
<evidence type="ECO:0000256" key="5">
    <source>
        <dbReference type="ARBA" id="ARBA00023242"/>
    </source>
</evidence>
<keyword evidence="4" id="KW-0040">ANK repeat</keyword>
<evidence type="ECO:0000313" key="8">
    <source>
        <dbReference type="EMBL" id="TFK44781.1"/>
    </source>
</evidence>
<evidence type="ECO:0000256" key="2">
    <source>
        <dbReference type="ARBA" id="ARBA00022553"/>
    </source>
</evidence>
<dbReference type="PANTHER" id="PTHR15263">
    <property type="entry name" value="I-KAPPA-B-LIKE PROTEIN IKBL"/>
    <property type="match status" value="1"/>
</dbReference>
<dbReference type="InterPro" id="IPR038753">
    <property type="entry name" value="NFKBIL1"/>
</dbReference>
<keyword evidence="2" id="KW-0597">Phosphoprotein</keyword>
<dbReference type="AlphaFoldDB" id="A0A5C3MTR4"/>
<reference evidence="8 9" key="1">
    <citation type="journal article" date="2019" name="Nat. Ecol. Evol.">
        <title>Megaphylogeny resolves global patterns of mushroom evolution.</title>
        <authorList>
            <person name="Varga T."/>
            <person name="Krizsan K."/>
            <person name="Foldi C."/>
            <person name="Dima B."/>
            <person name="Sanchez-Garcia M."/>
            <person name="Sanchez-Ramirez S."/>
            <person name="Szollosi G.J."/>
            <person name="Szarkandi J.G."/>
            <person name="Papp V."/>
            <person name="Albert L."/>
            <person name="Andreopoulos W."/>
            <person name="Angelini C."/>
            <person name="Antonin V."/>
            <person name="Barry K.W."/>
            <person name="Bougher N.L."/>
            <person name="Buchanan P."/>
            <person name="Buyck B."/>
            <person name="Bense V."/>
            <person name="Catcheside P."/>
            <person name="Chovatia M."/>
            <person name="Cooper J."/>
            <person name="Damon W."/>
            <person name="Desjardin D."/>
            <person name="Finy P."/>
            <person name="Geml J."/>
            <person name="Haridas S."/>
            <person name="Hughes K."/>
            <person name="Justo A."/>
            <person name="Karasinski D."/>
            <person name="Kautmanova I."/>
            <person name="Kiss B."/>
            <person name="Kocsube S."/>
            <person name="Kotiranta H."/>
            <person name="LaButti K.M."/>
            <person name="Lechner B.E."/>
            <person name="Liimatainen K."/>
            <person name="Lipzen A."/>
            <person name="Lukacs Z."/>
            <person name="Mihaltcheva S."/>
            <person name="Morgado L.N."/>
            <person name="Niskanen T."/>
            <person name="Noordeloos M.E."/>
            <person name="Ohm R.A."/>
            <person name="Ortiz-Santana B."/>
            <person name="Ovrebo C."/>
            <person name="Racz N."/>
            <person name="Riley R."/>
            <person name="Savchenko A."/>
            <person name="Shiryaev A."/>
            <person name="Soop K."/>
            <person name="Spirin V."/>
            <person name="Szebenyi C."/>
            <person name="Tomsovsky M."/>
            <person name="Tulloss R.E."/>
            <person name="Uehling J."/>
            <person name="Grigoriev I.V."/>
            <person name="Vagvolgyi C."/>
            <person name="Papp T."/>
            <person name="Martin F.M."/>
            <person name="Miettinen O."/>
            <person name="Hibbett D.S."/>
            <person name="Nagy L.G."/>
        </authorList>
    </citation>
    <scope>NUCLEOTIDE SEQUENCE [LARGE SCALE GENOMIC DNA]</scope>
    <source>
        <strain evidence="8 9">CBS 166.37</strain>
    </source>
</reference>
<gene>
    <name evidence="8" type="ORF">BDQ12DRAFT_673573</name>
</gene>
<sequence>MATLRPSSPSTYHLQRSMGSHPSTSTAPMGRKSSVSTLNAHHSVRDMPWQHMTQTYTWVVEQEIQKQDRRTGKAEQWVLEQQIFLTTESNVGPLSGHGERVHRRVWDEMAYVYEVEADQWMKQQERARRMAAEREKAKTRIVQEELRRVEARIRQKREDEKRRFVEERTRMYTSMRERERRERERADKATADAWERYEARWVDLLTSTETATFSTIPWPTVTPPKTVEDITSSAIESFLFSPLHSSGLSRKDRIRSAQLRWHPDRFQRVLRRVKEEDRGTVEEGVGIIARCLNDSMSREKTSRRVRGFRF</sequence>
<keyword evidence="6" id="KW-0175">Coiled coil</keyword>
<evidence type="ECO:0000256" key="4">
    <source>
        <dbReference type="ARBA" id="ARBA00023043"/>
    </source>
</evidence>
<dbReference type="OrthoDB" id="412109at2759"/>
<dbReference type="GO" id="GO:0005634">
    <property type="term" value="C:nucleus"/>
    <property type="evidence" value="ECO:0007669"/>
    <property type="project" value="UniProtKB-SubCell"/>
</dbReference>
<evidence type="ECO:0000256" key="3">
    <source>
        <dbReference type="ARBA" id="ARBA00022737"/>
    </source>
</evidence>
<dbReference type="Proteomes" id="UP000308652">
    <property type="component" value="Unassembled WGS sequence"/>
</dbReference>
<dbReference type="GO" id="GO:0043124">
    <property type="term" value="P:negative regulation of canonical NF-kappaB signal transduction"/>
    <property type="evidence" value="ECO:0007669"/>
    <property type="project" value="InterPro"/>
</dbReference>
<evidence type="ECO:0000256" key="6">
    <source>
        <dbReference type="SAM" id="Coils"/>
    </source>
</evidence>
<dbReference type="PANTHER" id="PTHR15263:SF1">
    <property type="entry name" value="NF-KAPPA-B INHIBITOR-LIKE PROTEIN 1"/>
    <property type="match status" value="1"/>
</dbReference>
<dbReference type="STRING" id="68775.A0A5C3MTR4"/>